<dbReference type="InParanoid" id="A0A317XP07"/>
<dbReference type="EMBL" id="KZ819196">
    <property type="protein sequence ID" value="PWY99020.1"/>
    <property type="molecule type" value="Genomic_DNA"/>
</dbReference>
<sequence>MATASSNEGKKPIANIKAVLFDMDGLLIDSEGIYTTVVNDILRPYGKEQTWEIKANLMGKPEREATLTLLSALWPPTKEGELYGSDCPFDIDHFLKDRNEVLLKAFENVPQMPGATRLIQHLHTHKIPICVATGSKRKNFNIKTAKHRELFGPFGDRVICGDDSRLTRGKPHPDIFLLAAREGLLQPHPDSQDTVEQLGDDWVQQLRELGAEFDGVQELKGSEGRVLVFEDAKPGVLAAKAAGMHVVWVPDPNLKALFPNEDDLGASQTIDSLLDFDPTDWGLPPFQDQANSALPN</sequence>
<dbReference type="PANTHER" id="PTHR18901">
    <property type="entry name" value="2-DEOXYGLUCOSE-6-PHOSPHATE PHOSPHATASE 2"/>
    <property type="match status" value="1"/>
</dbReference>
<dbReference type="STRING" id="1882483.A0A317XP07"/>
<dbReference type="InterPro" id="IPR023214">
    <property type="entry name" value="HAD_sf"/>
</dbReference>
<dbReference type="InterPro" id="IPR023198">
    <property type="entry name" value="PGP-like_dom2"/>
</dbReference>
<evidence type="ECO:0000313" key="2">
    <source>
        <dbReference type="Proteomes" id="UP000246740"/>
    </source>
</evidence>
<proteinExistence type="predicted"/>
<dbReference type="Gene3D" id="1.10.150.240">
    <property type="entry name" value="Putative phosphatase, domain 2"/>
    <property type="match status" value="1"/>
</dbReference>
<dbReference type="PANTHER" id="PTHR18901:SF38">
    <property type="entry name" value="PSEUDOURIDINE-5'-PHOSPHATASE"/>
    <property type="match status" value="1"/>
</dbReference>
<gene>
    <name evidence="1" type="ORF">BCV70DRAFT_232540</name>
</gene>
<dbReference type="Gene3D" id="3.40.50.1000">
    <property type="entry name" value="HAD superfamily/HAD-like"/>
    <property type="match status" value="1"/>
</dbReference>
<organism evidence="1 2">
    <name type="scientific">Testicularia cyperi</name>
    <dbReference type="NCBI Taxonomy" id="1882483"/>
    <lineage>
        <taxon>Eukaryota</taxon>
        <taxon>Fungi</taxon>
        <taxon>Dikarya</taxon>
        <taxon>Basidiomycota</taxon>
        <taxon>Ustilaginomycotina</taxon>
        <taxon>Ustilaginomycetes</taxon>
        <taxon>Ustilaginales</taxon>
        <taxon>Anthracoideaceae</taxon>
        <taxon>Testicularia</taxon>
    </lineage>
</organism>
<dbReference type="AlphaFoldDB" id="A0A317XP07"/>
<dbReference type="Pfam" id="PF00702">
    <property type="entry name" value="Hydrolase"/>
    <property type="match status" value="1"/>
</dbReference>
<dbReference type="SFLD" id="SFLDS00003">
    <property type="entry name" value="Haloacid_Dehalogenase"/>
    <property type="match status" value="1"/>
</dbReference>
<dbReference type="OrthoDB" id="40579at2759"/>
<dbReference type="FunCoup" id="A0A317XP07">
    <property type="interactions" value="22"/>
</dbReference>
<dbReference type="FunFam" id="1.10.150.240:FF:000001">
    <property type="entry name" value="Haloacid dehalogenase-like hydrolase domain"/>
    <property type="match status" value="1"/>
</dbReference>
<accession>A0A317XP07</accession>
<name>A0A317XP07_9BASI</name>
<dbReference type="GO" id="GO:0016791">
    <property type="term" value="F:phosphatase activity"/>
    <property type="evidence" value="ECO:0007669"/>
    <property type="project" value="TreeGrafter"/>
</dbReference>
<dbReference type="SFLD" id="SFLDG01129">
    <property type="entry name" value="C1.5:_HAD__Beta-PGM__Phosphata"/>
    <property type="match status" value="1"/>
</dbReference>
<dbReference type="Proteomes" id="UP000246740">
    <property type="component" value="Unassembled WGS sequence"/>
</dbReference>
<dbReference type="InterPro" id="IPR036412">
    <property type="entry name" value="HAD-like_sf"/>
</dbReference>
<dbReference type="SUPFAM" id="SSF56784">
    <property type="entry name" value="HAD-like"/>
    <property type="match status" value="1"/>
</dbReference>
<reference evidence="1 2" key="1">
    <citation type="journal article" date="2018" name="Mol. Biol. Evol.">
        <title>Broad Genomic Sampling Reveals a Smut Pathogenic Ancestry of the Fungal Clade Ustilaginomycotina.</title>
        <authorList>
            <person name="Kijpornyongpan T."/>
            <person name="Mondo S.J."/>
            <person name="Barry K."/>
            <person name="Sandor L."/>
            <person name="Lee J."/>
            <person name="Lipzen A."/>
            <person name="Pangilinan J."/>
            <person name="LaButti K."/>
            <person name="Hainaut M."/>
            <person name="Henrissat B."/>
            <person name="Grigoriev I.V."/>
            <person name="Spatafora J.W."/>
            <person name="Aime M.C."/>
        </authorList>
    </citation>
    <scope>NUCLEOTIDE SEQUENCE [LARGE SCALE GENOMIC DNA]</scope>
    <source>
        <strain evidence="1 2">MCA 3645</strain>
    </source>
</reference>
<protein>
    <submittedName>
        <fullName evidence="1">HAD-like protein</fullName>
    </submittedName>
</protein>
<evidence type="ECO:0000313" key="1">
    <source>
        <dbReference type="EMBL" id="PWY99020.1"/>
    </source>
</evidence>
<keyword evidence="2" id="KW-1185">Reference proteome</keyword>